<dbReference type="InterPro" id="IPR038277">
    <property type="entry name" value="UreF_sf"/>
</dbReference>
<comment type="similarity">
    <text evidence="3">Belongs to the UreF family.</text>
</comment>
<evidence type="ECO:0000313" key="5">
    <source>
        <dbReference type="Proteomes" id="UP000617145"/>
    </source>
</evidence>
<dbReference type="InterPro" id="IPR002639">
    <property type="entry name" value="UreF"/>
</dbReference>
<keyword evidence="5" id="KW-1185">Reference proteome</keyword>
<evidence type="ECO:0000256" key="3">
    <source>
        <dbReference type="HAMAP-Rule" id="MF_01385"/>
    </source>
</evidence>
<dbReference type="PIRSF" id="PIRSF009467">
    <property type="entry name" value="Ureas_acces_UreF"/>
    <property type="match status" value="1"/>
</dbReference>
<comment type="subunit">
    <text evidence="3">UreD, UreF and UreG form a complex that acts as a GTP-hydrolysis-dependent molecular chaperone, activating the urease apoprotein by helping to assemble the nickel containing metallocenter of UreC. The UreE protein probably delivers the nickel.</text>
</comment>
<reference evidence="4" key="2">
    <citation type="submission" date="2020-09" db="EMBL/GenBank/DDBJ databases">
        <authorList>
            <person name="Sun Q."/>
            <person name="Zhou Y."/>
        </authorList>
    </citation>
    <scope>NUCLEOTIDE SEQUENCE</scope>
    <source>
        <strain evidence="4">CGMCC 1.15762</strain>
    </source>
</reference>
<dbReference type="Pfam" id="PF01730">
    <property type="entry name" value="UreF"/>
    <property type="match status" value="1"/>
</dbReference>
<gene>
    <name evidence="3 4" type="primary">ureF</name>
    <name evidence="4" type="ORF">GCM10011415_22410</name>
</gene>
<protein>
    <recommendedName>
        <fullName evidence="3">Urease accessory protein UreF</fullName>
    </recommendedName>
</protein>
<comment type="function">
    <text evidence="3">Required for maturation of urease via the functional incorporation of the urease nickel metallocenter.</text>
</comment>
<organism evidence="4 5">
    <name type="scientific">Salipiger pallidus</name>
    <dbReference type="NCBI Taxonomy" id="1775170"/>
    <lineage>
        <taxon>Bacteria</taxon>
        <taxon>Pseudomonadati</taxon>
        <taxon>Pseudomonadota</taxon>
        <taxon>Alphaproteobacteria</taxon>
        <taxon>Rhodobacterales</taxon>
        <taxon>Roseobacteraceae</taxon>
        <taxon>Salipiger</taxon>
    </lineage>
</organism>
<dbReference type="GO" id="GO:0005737">
    <property type="term" value="C:cytoplasm"/>
    <property type="evidence" value="ECO:0007669"/>
    <property type="project" value="UniProtKB-SubCell"/>
</dbReference>
<dbReference type="GO" id="GO:0016151">
    <property type="term" value="F:nickel cation binding"/>
    <property type="evidence" value="ECO:0007669"/>
    <property type="project" value="UniProtKB-UniRule"/>
</dbReference>
<dbReference type="HAMAP" id="MF_01385">
    <property type="entry name" value="UreF"/>
    <property type="match status" value="1"/>
</dbReference>
<evidence type="ECO:0000313" key="4">
    <source>
        <dbReference type="EMBL" id="GGG73605.1"/>
    </source>
</evidence>
<comment type="caution">
    <text evidence="4">The sequence shown here is derived from an EMBL/GenBank/DDBJ whole genome shotgun (WGS) entry which is preliminary data.</text>
</comment>
<accession>A0A8J2ZKH4</accession>
<dbReference type="PANTHER" id="PTHR33620:SF1">
    <property type="entry name" value="UREASE ACCESSORY PROTEIN F"/>
    <property type="match status" value="1"/>
</dbReference>
<evidence type="ECO:0000256" key="2">
    <source>
        <dbReference type="ARBA" id="ARBA00023186"/>
    </source>
</evidence>
<dbReference type="Proteomes" id="UP000617145">
    <property type="component" value="Unassembled WGS sequence"/>
</dbReference>
<evidence type="ECO:0000256" key="1">
    <source>
        <dbReference type="ARBA" id="ARBA00022988"/>
    </source>
</evidence>
<proteinExistence type="inferred from homology"/>
<reference evidence="4" key="1">
    <citation type="journal article" date="2014" name="Int. J. Syst. Evol. Microbiol.">
        <title>Complete genome sequence of Corynebacterium casei LMG S-19264T (=DSM 44701T), isolated from a smear-ripened cheese.</title>
        <authorList>
            <consortium name="US DOE Joint Genome Institute (JGI-PGF)"/>
            <person name="Walter F."/>
            <person name="Albersmeier A."/>
            <person name="Kalinowski J."/>
            <person name="Ruckert C."/>
        </authorList>
    </citation>
    <scope>NUCLEOTIDE SEQUENCE</scope>
    <source>
        <strain evidence="4">CGMCC 1.15762</strain>
    </source>
</reference>
<comment type="subcellular location">
    <subcellularLocation>
        <location evidence="3">Cytoplasm</location>
    </subcellularLocation>
</comment>
<dbReference type="EMBL" id="BMJV01000004">
    <property type="protein sequence ID" value="GGG73605.1"/>
    <property type="molecule type" value="Genomic_DNA"/>
</dbReference>
<keyword evidence="2 3" id="KW-0143">Chaperone</keyword>
<keyword evidence="3" id="KW-0963">Cytoplasm</keyword>
<name>A0A8J2ZKH4_9RHOB</name>
<keyword evidence="1 3" id="KW-0996">Nickel insertion</keyword>
<dbReference type="PANTHER" id="PTHR33620">
    <property type="entry name" value="UREASE ACCESSORY PROTEIN F"/>
    <property type="match status" value="1"/>
</dbReference>
<dbReference type="AlphaFoldDB" id="A0A8J2ZKH4"/>
<sequence length="245" mass="26079">MAMGAPMVTIIRTPMGQMITLMTMGTLTITDITTMNTDAGLVLHQLFSPSFPTGAFAWSHGLETAVETGHVTDARSLRAWLETVLWHGSGWSDAVLLSLAARGWGAEGLSELALALSPSAERRAETAQQGRAFAATVSALWQIEIPAAPYPVAAGLVTRALELPLEETLRIFLLAVASNLVSAGVRLVPLGQTDGQKVLCLLRPLCGDLAAKALEATDDDIGGFAPLVDIASQRHDMLYSRLFRS</sequence>
<dbReference type="Gene3D" id="1.10.4190.10">
    <property type="entry name" value="Urease accessory protein UreF"/>
    <property type="match status" value="1"/>
</dbReference>